<keyword evidence="3" id="KW-1185">Reference proteome</keyword>
<evidence type="ECO:0000313" key="3">
    <source>
        <dbReference type="Proteomes" id="UP000319817"/>
    </source>
</evidence>
<evidence type="ECO:0000313" key="2">
    <source>
        <dbReference type="EMBL" id="QDT08709.1"/>
    </source>
</evidence>
<feature type="chain" id="PRO_5022179487" description="DUF4142 domain-containing protein" evidence="1">
    <location>
        <begin position="31"/>
        <end position="174"/>
    </location>
</feature>
<name>A0A517NNJ7_9BACT</name>
<dbReference type="EMBL" id="CP036526">
    <property type="protein sequence ID" value="QDT08709.1"/>
    <property type="molecule type" value="Genomic_DNA"/>
</dbReference>
<organism evidence="2 3">
    <name type="scientific">Stieleria marina</name>
    <dbReference type="NCBI Taxonomy" id="1930275"/>
    <lineage>
        <taxon>Bacteria</taxon>
        <taxon>Pseudomonadati</taxon>
        <taxon>Planctomycetota</taxon>
        <taxon>Planctomycetia</taxon>
        <taxon>Pirellulales</taxon>
        <taxon>Pirellulaceae</taxon>
        <taxon>Stieleria</taxon>
    </lineage>
</organism>
<gene>
    <name evidence="2" type="ORF">K239x_06500</name>
</gene>
<accession>A0A517NNJ7</accession>
<feature type="signal peptide" evidence="1">
    <location>
        <begin position="1"/>
        <end position="30"/>
    </location>
</feature>
<keyword evidence="1" id="KW-0732">Signal</keyword>
<dbReference type="AlphaFoldDB" id="A0A517NNJ7"/>
<evidence type="ECO:0000256" key="1">
    <source>
        <dbReference type="SAM" id="SignalP"/>
    </source>
</evidence>
<sequence precursor="true">MFCTSTISRTLALACLTVVSSMSMTNGAQAQSISSLADTQAEYQAYVYTYMAKATLHHLPNAVQKDIDNASSYSERQKFELERLLATGARSDANRAFQHAIDALKTDDAASWNECRLDLLDAIDACEQLLDYQLMIGSTSSRRATVQTTLAYLDIAVENAGRAYRTIRVPTGRG</sequence>
<reference evidence="2 3" key="1">
    <citation type="submission" date="2019-02" db="EMBL/GenBank/DDBJ databases">
        <title>Deep-cultivation of Planctomycetes and their phenomic and genomic characterization uncovers novel biology.</title>
        <authorList>
            <person name="Wiegand S."/>
            <person name="Jogler M."/>
            <person name="Boedeker C."/>
            <person name="Pinto D."/>
            <person name="Vollmers J."/>
            <person name="Rivas-Marin E."/>
            <person name="Kohn T."/>
            <person name="Peeters S.H."/>
            <person name="Heuer A."/>
            <person name="Rast P."/>
            <person name="Oberbeckmann S."/>
            <person name="Bunk B."/>
            <person name="Jeske O."/>
            <person name="Meyerdierks A."/>
            <person name="Storesund J.E."/>
            <person name="Kallscheuer N."/>
            <person name="Luecker S."/>
            <person name="Lage O.M."/>
            <person name="Pohl T."/>
            <person name="Merkel B.J."/>
            <person name="Hornburger P."/>
            <person name="Mueller R.-W."/>
            <person name="Bruemmer F."/>
            <person name="Labrenz M."/>
            <person name="Spormann A.M."/>
            <person name="Op den Camp H."/>
            <person name="Overmann J."/>
            <person name="Amann R."/>
            <person name="Jetten M.S.M."/>
            <person name="Mascher T."/>
            <person name="Medema M.H."/>
            <person name="Devos D.P."/>
            <person name="Kaster A.-K."/>
            <person name="Ovreas L."/>
            <person name="Rohde M."/>
            <person name="Galperin M.Y."/>
            <person name="Jogler C."/>
        </authorList>
    </citation>
    <scope>NUCLEOTIDE SEQUENCE [LARGE SCALE GENOMIC DNA]</scope>
    <source>
        <strain evidence="2 3">K23_9</strain>
    </source>
</reference>
<dbReference type="Proteomes" id="UP000319817">
    <property type="component" value="Chromosome"/>
</dbReference>
<evidence type="ECO:0008006" key="4">
    <source>
        <dbReference type="Google" id="ProtNLM"/>
    </source>
</evidence>
<proteinExistence type="predicted"/>
<protein>
    <recommendedName>
        <fullName evidence="4">DUF4142 domain-containing protein</fullName>
    </recommendedName>
</protein>